<dbReference type="OrthoDB" id="1467680at2"/>
<dbReference type="InterPro" id="IPR013320">
    <property type="entry name" value="ConA-like_dom_sf"/>
</dbReference>
<keyword evidence="5" id="KW-1185">Reference proteome</keyword>
<keyword evidence="1 2" id="KW-0732">Signal</keyword>
<dbReference type="SUPFAM" id="SSF49899">
    <property type="entry name" value="Concanavalin A-like lectins/glucanases"/>
    <property type="match status" value="1"/>
</dbReference>
<feature type="chain" id="PRO_5019859309" evidence="2">
    <location>
        <begin position="19"/>
        <end position="304"/>
    </location>
</feature>
<dbReference type="Gene3D" id="2.60.120.560">
    <property type="entry name" value="Exo-inulinase, domain 1"/>
    <property type="match status" value="1"/>
</dbReference>
<sequence>MKTIYTLFLAFTSAAAFAQQTISFETSEGYQPGTLHQQNGWEVTEGSGGFLLNQVVSNEKASAGSFSFKNAFEPSFNDQFLPIFGASKIFDVPQGFANFTITYDVLATEQQGSDFEFTLFAIDGNEEYVPVAGVGIENRGYIYLIKDVNYGILYAEAEWTPNQWVAIKIEVTADAIKYYVNNVLEKTIDNYTDLEIAGFTMLHNNYGGNAYYDNFIITSGSLGTTPVENPSFAVYPNPVQATVSIALPSNAALAEAAFYTITGQKVLQTNRSENIDISALAAGTYFLKGSTTDGTSFAKKIIKR</sequence>
<dbReference type="InterPro" id="IPR026444">
    <property type="entry name" value="Secre_tail"/>
</dbReference>
<name>A0A495MJA9_9FLAO</name>
<proteinExistence type="predicted"/>
<reference evidence="4 5" key="1">
    <citation type="submission" date="2018-10" db="EMBL/GenBank/DDBJ databases">
        <title>Genomic Encyclopedia of Archaeal and Bacterial Type Strains, Phase II (KMG-II): from individual species to whole genera.</title>
        <authorList>
            <person name="Goeker M."/>
        </authorList>
    </citation>
    <scope>NUCLEOTIDE SEQUENCE [LARGE SCALE GENOMIC DNA]</scope>
    <source>
        <strain evidence="4 5">DSM 29537</strain>
    </source>
</reference>
<protein>
    <submittedName>
        <fullName evidence="4">Putative secreted protein (Por secretion system target)</fullName>
    </submittedName>
</protein>
<feature type="signal peptide" evidence="2">
    <location>
        <begin position="1"/>
        <end position="18"/>
    </location>
</feature>
<feature type="domain" description="Secretion system C-terminal sorting" evidence="3">
    <location>
        <begin position="234"/>
        <end position="302"/>
    </location>
</feature>
<evidence type="ECO:0000259" key="3">
    <source>
        <dbReference type="Pfam" id="PF18962"/>
    </source>
</evidence>
<dbReference type="RefSeq" id="WP_121375423.1">
    <property type="nucleotide sequence ID" value="NZ_RBLC01000001.1"/>
</dbReference>
<evidence type="ECO:0000313" key="5">
    <source>
        <dbReference type="Proteomes" id="UP000277579"/>
    </source>
</evidence>
<organism evidence="4 5">
    <name type="scientific">Flavobacterium endophyticum</name>
    <dbReference type="NCBI Taxonomy" id="1540163"/>
    <lineage>
        <taxon>Bacteria</taxon>
        <taxon>Pseudomonadati</taxon>
        <taxon>Bacteroidota</taxon>
        <taxon>Flavobacteriia</taxon>
        <taxon>Flavobacteriales</taxon>
        <taxon>Flavobacteriaceae</taxon>
        <taxon>Flavobacterium</taxon>
    </lineage>
</organism>
<dbReference type="GO" id="GO:0004553">
    <property type="term" value="F:hydrolase activity, hydrolyzing O-glycosyl compounds"/>
    <property type="evidence" value="ECO:0007669"/>
    <property type="project" value="UniProtKB-ARBA"/>
</dbReference>
<accession>A0A495MJA9</accession>
<dbReference type="GO" id="GO:0005975">
    <property type="term" value="P:carbohydrate metabolic process"/>
    <property type="evidence" value="ECO:0007669"/>
    <property type="project" value="UniProtKB-ARBA"/>
</dbReference>
<evidence type="ECO:0000256" key="2">
    <source>
        <dbReference type="SAM" id="SignalP"/>
    </source>
</evidence>
<comment type="caution">
    <text evidence="4">The sequence shown here is derived from an EMBL/GenBank/DDBJ whole genome shotgun (WGS) entry which is preliminary data.</text>
</comment>
<evidence type="ECO:0000313" key="4">
    <source>
        <dbReference type="EMBL" id="RKS26071.1"/>
    </source>
</evidence>
<dbReference type="NCBIfam" id="TIGR04183">
    <property type="entry name" value="Por_Secre_tail"/>
    <property type="match status" value="1"/>
</dbReference>
<dbReference type="Pfam" id="PF18962">
    <property type="entry name" value="Por_Secre_tail"/>
    <property type="match status" value="1"/>
</dbReference>
<gene>
    <name evidence="4" type="ORF">CLV94_1125</name>
</gene>
<dbReference type="EMBL" id="RBLC01000001">
    <property type="protein sequence ID" value="RKS26071.1"/>
    <property type="molecule type" value="Genomic_DNA"/>
</dbReference>
<dbReference type="AlphaFoldDB" id="A0A495MJA9"/>
<evidence type="ECO:0000256" key="1">
    <source>
        <dbReference type="ARBA" id="ARBA00022729"/>
    </source>
</evidence>
<dbReference type="Proteomes" id="UP000277579">
    <property type="component" value="Unassembled WGS sequence"/>
</dbReference>